<accession>A0A0L0HK89</accession>
<evidence type="ECO:0000313" key="3">
    <source>
        <dbReference type="Proteomes" id="UP000053201"/>
    </source>
</evidence>
<dbReference type="OrthoDB" id="2127106at2759"/>
<dbReference type="Proteomes" id="UP000053201">
    <property type="component" value="Unassembled WGS sequence"/>
</dbReference>
<evidence type="ECO:0000313" key="2">
    <source>
        <dbReference type="EMBL" id="KND01239.1"/>
    </source>
</evidence>
<dbReference type="AlphaFoldDB" id="A0A0L0HK89"/>
<proteinExistence type="predicted"/>
<protein>
    <submittedName>
        <fullName evidence="2">Uncharacterized protein</fullName>
    </submittedName>
</protein>
<reference evidence="2 3" key="1">
    <citation type="submission" date="2009-08" db="EMBL/GenBank/DDBJ databases">
        <title>The Genome Sequence of Spizellomyces punctatus strain DAOM BR117.</title>
        <authorList>
            <consortium name="The Broad Institute Genome Sequencing Platform"/>
            <person name="Russ C."/>
            <person name="Cuomo C."/>
            <person name="Shea T."/>
            <person name="Young S.K."/>
            <person name="Zeng Q."/>
            <person name="Koehrsen M."/>
            <person name="Haas B."/>
            <person name="Borodovsky M."/>
            <person name="Guigo R."/>
            <person name="Alvarado L."/>
            <person name="Berlin A."/>
            <person name="Bochicchio J."/>
            <person name="Borenstein D."/>
            <person name="Chapman S."/>
            <person name="Chen Z."/>
            <person name="Engels R."/>
            <person name="Freedman E."/>
            <person name="Gellesch M."/>
            <person name="Goldberg J."/>
            <person name="Griggs A."/>
            <person name="Gujja S."/>
            <person name="Heiman D."/>
            <person name="Hepburn T."/>
            <person name="Howarth C."/>
            <person name="Jen D."/>
            <person name="Larson L."/>
            <person name="Lewis B."/>
            <person name="Mehta T."/>
            <person name="Park D."/>
            <person name="Pearson M."/>
            <person name="Roberts A."/>
            <person name="Saif S."/>
            <person name="Shenoy N."/>
            <person name="Sisk P."/>
            <person name="Stolte C."/>
            <person name="Sykes S."/>
            <person name="Thomson T."/>
            <person name="Walk T."/>
            <person name="White J."/>
            <person name="Yandava C."/>
            <person name="Burger G."/>
            <person name="Gray M.W."/>
            <person name="Holland P.W.H."/>
            <person name="King N."/>
            <person name="Lang F.B.F."/>
            <person name="Roger A.J."/>
            <person name="Ruiz-Trillo I."/>
            <person name="Lander E."/>
            <person name="Nusbaum C."/>
        </authorList>
    </citation>
    <scope>NUCLEOTIDE SEQUENCE [LARGE SCALE GENOMIC DNA]</scope>
    <source>
        <strain evidence="2 3">DAOM BR117</strain>
    </source>
</reference>
<organism evidence="2 3">
    <name type="scientific">Spizellomyces punctatus (strain DAOM BR117)</name>
    <dbReference type="NCBI Taxonomy" id="645134"/>
    <lineage>
        <taxon>Eukaryota</taxon>
        <taxon>Fungi</taxon>
        <taxon>Fungi incertae sedis</taxon>
        <taxon>Chytridiomycota</taxon>
        <taxon>Chytridiomycota incertae sedis</taxon>
        <taxon>Chytridiomycetes</taxon>
        <taxon>Spizellomycetales</taxon>
        <taxon>Spizellomycetaceae</taxon>
        <taxon>Spizellomyces</taxon>
    </lineage>
</organism>
<feature type="region of interest" description="Disordered" evidence="1">
    <location>
        <begin position="1"/>
        <end position="37"/>
    </location>
</feature>
<name>A0A0L0HK89_SPIPD</name>
<dbReference type="InParanoid" id="A0A0L0HK89"/>
<dbReference type="RefSeq" id="XP_016609278.1">
    <property type="nucleotide sequence ID" value="XM_016752571.1"/>
</dbReference>
<feature type="region of interest" description="Disordered" evidence="1">
    <location>
        <begin position="204"/>
        <end position="243"/>
    </location>
</feature>
<dbReference type="EMBL" id="KQ257455">
    <property type="protein sequence ID" value="KND01239.1"/>
    <property type="molecule type" value="Genomic_DNA"/>
</dbReference>
<feature type="compositionally biased region" description="Low complexity" evidence="1">
    <location>
        <begin position="213"/>
        <end position="222"/>
    </location>
</feature>
<gene>
    <name evidence="2" type="ORF">SPPG_04330</name>
</gene>
<sequence>MEVETQSHSSSSTSHHTRPRYRRHHPAPTSSTLPHRPISSPTPFWNYLRPPPPPYFSGDPYPYAPLSRHAPYSRRPQHRRMMPTDLVDDAHPFWRYTHYPYPSLSRSLYSKFPDGGVGLTDMRDGVAAPKELKLADECNGVLTYLNPETNFYYAFCRNDDNPPVFLPALSRIFYNTSIPGDRIIVAEDAEFIMKNAATSGVGGGNRVGATVGLSSAAQSSSSLRKKRRRSDEEGQQRAEKKRK</sequence>
<feature type="compositionally biased region" description="Polar residues" evidence="1">
    <location>
        <begin position="28"/>
        <end position="37"/>
    </location>
</feature>
<feature type="compositionally biased region" description="Basic residues" evidence="1">
    <location>
        <begin position="15"/>
        <end position="26"/>
    </location>
</feature>
<evidence type="ECO:0000256" key="1">
    <source>
        <dbReference type="SAM" id="MobiDB-lite"/>
    </source>
</evidence>
<dbReference type="GeneID" id="27687785"/>
<keyword evidence="3" id="KW-1185">Reference proteome</keyword>
<feature type="compositionally biased region" description="Basic and acidic residues" evidence="1">
    <location>
        <begin position="229"/>
        <end position="243"/>
    </location>
</feature>
<dbReference type="VEuPathDB" id="FungiDB:SPPG_04330"/>